<dbReference type="Gene3D" id="2.30.330.10">
    <property type="entry name" value="SpoA-like"/>
    <property type="match status" value="1"/>
</dbReference>
<dbReference type="Proteomes" id="UP000516361">
    <property type="component" value="Chromosome"/>
</dbReference>
<dbReference type="InParanoid" id="A0A7G1GC08"/>
<proteinExistence type="inferred from homology"/>
<dbReference type="Gene3D" id="3.40.1550.10">
    <property type="entry name" value="CheC-like"/>
    <property type="match status" value="1"/>
</dbReference>
<sequence>MADTLSQEEIDQLLNSIGDEEQTDGESVQPIIEEKKVREYNFRRPTKFSREQSRTLQLIHENFARELSTYLSGRCRTYVEVRYASLDQITFSEFQQSLTSPTYISIFSTDVLSGNSILQIGLDVGYVIIDTLLGGPGTAIDELRAPTEIETSILRKESNVMLRSLSKSWSIIADFDISLEKVETNPQFVQIAPPNEMIVLITLSITIKDTQGFINLCFPSSTLEPISDKLSTRMWQQVFKKSEMSHKNLENLLMLSKLKLSAVLGKSKLYLNDILNLSIGDVIRLDSFYEDPIDLNVQNTPIFKVKVGTNKGFYAVKIEEENEALLEKIIIEKNIKEATNNKNNKKTDGGVENVG</sequence>
<dbReference type="PIRSF" id="PIRSF002888">
    <property type="entry name" value="FliM"/>
    <property type="match status" value="1"/>
</dbReference>
<dbReference type="FunCoup" id="A0A7G1GC08">
    <property type="interactions" value="81"/>
</dbReference>
<evidence type="ECO:0000256" key="6">
    <source>
        <dbReference type="ARBA" id="ARBA00022500"/>
    </source>
</evidence>
<dbReference type="PANTHER" id="PTHR30034:SF6">
    <property type="entry name" value="YOP PROTEINS TRANSLOCATION PROTEIN Q"/>
    <property type="match status" value="1"/>
</dbReference>
<dbReference type="RefSeq" id="WP_190615004.1">
    <property type="nucleotide sequence ID" value="NZ_AP018712.1"/>
</dbReference>
<dbReference type="PANTHER" id="PTHR30034">
    <property type="entry name" value="FLAGELLAR MOTOR SWITCH PROTEIN FLIM"/>
    <property type="match status" value="1"/>
</dbReference>
<evidence type="ECO:0000256" key="7">
    <source>
        <dbReference type="ARBA" id="ARBA00022779"/>
    </source>
</evidence>
<keyword evidence="7" id="KW-0283">Flagellar rotation</keyword>
<keyword evidence="12" id="KW-0282">Flagellum</keyword>
<dbReference type="KEGG" id="ocy:OSSY52_22930"/>
<keyword evidence="12" id="KW-0966">Cell projection</keyword>
<dbReference type="InterPro" id="IPR001689">
    <property type="entry name" value="Flag_FliM"/>
</dbReference>
<dbReference type="EMBL" id="AP018712">
    <property type="protein sequence ID" value="BBE32152.1"/>
    <property type="molecule type" value="Genomic_DNA"/>
</dbReference>
<dbReference type="GO" id="GO:0005886">
    <property type="term" value="C:plasma membrane"/>
    <property type="evidence" value="ECO:0007669"/>
    <property type="project" value="UniProtKB-SubCell"/>
</dbReference>
<feature type="domain" description="Flagellar motor switch protein FliN-like C-terminal" evidence="11">
    <location>
        <begin position="253"/>
        <end position="320"/>
    </location>
</feature>
<evidence type="ECO:0000256" key="9">
    <source>
        <dbReference type="ARBA" id="ARBA00023143"/>
    </source>
</evidence>
<evidence type="ECO:0000256" key="1">
    <source>
        <dbReference type="ARBA" id="ARBA00004117"/>
    </source>
</evidence>
<dbReference type="GO" id="GO:0009425">
    <property type="term" value="C:bacterial-type flagellum basal body"/>
    <property type="evidence" value="ECO:0007669"/>
    <property type="project" value="UniProtKB-SubCell"/>
</dbReference>
<gene>
    <name evidence="12" type="primary">fliM</name>
    <name evidence="12" type="ORF">OSSY52_22930</name>
</gene>
<dbReference type="Pfam" id="PF01052">
    <property type="entry name" value="FliMN_C"/>
    <property type="match status" value="1"/>
</dbReference>
<evidence type="ECO:0000313" key="13">
    <source>
        <dbReference type="Proteomes" id="UP000516361"/>
    </source>
</evidence>
<accession>A0A7G1GC08</accession>
<evidence type="ECO:0000256" key="10">
    <source>
        <dbReference type="NCBIfam" id="TIGR01397"/>
    </source>
</evidence>
<dbReference type="CDD" id="cd17908">
    <property type="entry name" value="FliM"/>
    <property type="match status" value="1"/>
</dbReference>
<dbReference type="InterPro" id="IPR001543">
    <property type="entry name" value="FliN-like_C"/>
</dbReference>
<dbReference type="Pfam" id="PF02154">
    <property type="entry name" value="FliM"/>
    <property type="match status" value="1"/>
</dbReference>
<dbReference type="NCBIfam" id="TIGR01397">
    <property type="entry name" value="fliM_switch"/>
    <property type="match status" value="1"/>
</dbReference>
<evidence type="ECO:0000313" key="12">
    <source>
        <dbReference type="EMBL" id="BBE32152.1"/>
    </source>
</evidence>
<evidence type="ECO:0000256" key="3">
    <source>
        <dbReference type="ARBA" id="ARBA00011049"/>
    </source>
</evidence>
<dbReference type="InterPro" id="IPR036429">
    <property type="entry name" value="SpoA-like_sf"/>
</dbReference>
<dbReference type="GO" id="GO:0050918">
    <property type="term" value="P:positive chemotaxis"/>
    <property type="evidence" value="ECO:0007669"/>
    <property type="project" value="TreeGrafter"/>
</dbReference>
<keyword evidence="5" id="KW-1003">Cell membrane</keyword>
<dbReference type="InterPro" id="IPR028976">
    <property type="entry name" value="CheC-like_sf"/>
</dbReference>
<evidence type="ECO:0000256" key="8">
    <source>
        <dbReference type="ARBA" id="ARBA00023136"/>
    </source>
</evidence>
<protein>
    <recommendedName>
        <fullName evidence="4 10">Flagellar motor switch protein FliM</fullName>
    </recommendedName>
</protein>
<evidence type="ECO:0000256" key="4">
    <source>
        <dbReference type="ARBA" id="ARBA00021898"/>
    </source>
</evidence>
<dbReference type="PRINTS" id="PR00955">
    <property type="entry name" value="FLGMOTORFLIM"/>
</dbReference>
<keyword evidence="9" id="KW-0975">Bacterial flagellum</keyword>
<keyword evidence="13" id="KW-1185">Reference proteome</keyword>
<dbReference type="SUPFAM" id="SSF103039">
    <property type="entry name" value="CheC-like"/>
    <property type="match status" value="1"/>
</dbReference>
<reference evidence="12 13" key="1">
    <citation type="submission" date="2018-06" db="EMBL/GenBank/DDBJ databases">
        <title>Genome sequencing of Oceanotoga sp. sy52.</title>
        <authorList>
            <person name="Mori K."/>
        </authorList>
    </citation>
    <scope>NUCLEOTIDE SEQUENCE [LARGE SCALE GENOMIC DNA]</scope>
    <source>
        <strain evidence="13">sy52</strain>
    </source>
</reference>
<dbReference type="AlphaFoldDB" id="A0A7G1GC08"/>
<keyword evidence="6" id="KW-0145">Chemotaxis</keyword>
<comment type="subcellular location">
    <subcellularLocation>
        <location evidence="1">Bacterial flagellum basal body</location>
    </subcellularLocation>
    <subcellularLocation>
        <location evidence="2">Cell membrane</location>
        <topology evidence="2">Peripheral membrane protein</topology>
    </subcellularLocation>
</comment>
<organism evidence="12 13">
    <name type="scientific">Tepiditoga spiralis</name>
    <dbReference type="NCBI Taxonomy" id="2108365"/>
    <lineage>
        <taxon>Bacteria</taxon>
        <taxon>Thermotogati</taxon>
        <taxon>Thermotogota</taxon>
        <taxon>Thermotogae</taxon>
        <taxon>Petrotogales</taxon>
        <taxon>Petrotogaceae</taxon>
        <taxon>Tepiditoga</taxon>
    </lineage>
</organism>
<comment type="similarity">
    <text evidence="3">Belongs to the FliM family.</text>
</comment>
<keyword evidence="8" id="KW-0472">Membrane</keyword>
<name>A0A7G1GC08_9BACT</name>
<evidence type="ECO:0000259" key="11">
    <source>
        <dbReference type="Pfam" id="PF01052"/>
    </source>
</evidence>
<evidence type="ECO:0000256" key="2">
    <source>
        <dbReference type="ARBA" id="ARBA00004202"/>
    </source>
</evidence>
<dbReference type="GO" id="GO:0003774">
    <property type="term" value="F:cytoskeletal motor activity"/>
    <property type="evidence" value="ECO:0007669"/>
    <property type="project" value="InterPro"/>
</dbReference>
<keyword evidence="12" id="KW-0969">Cilium</keyword>
<evidence type="ECO:0000256" key="5">
    <source>
        <dbReference type="ARBA" id="ARBA00022475"/>
    </source>
</evidence>
<dbReference type="GO" id="GO:0071978">
    <property type="term" value="P:bacterial-type flagellum-dependent swarming motility"/>
    <property type="evidence" value="ECO:0007669"/>
    <property type="project" value="TreeGrafter"/>
</dbReference>
<dbReference type="SUPFAM" id="SSF101801">
    <property type="entry name" value="Surface presentation of antigens (SPOA)"/>
    <property type="match status" value="1"/>
</dbReference>